<reference evidence="2 3" key="1">
    <citation type="journal article" date="2005" name="Nature">
        <title>The genome of the social amoeba Dictyostelium discoideum.</title>
        <authorList>
            <consortium name="The Dictyostelium discoideum Sequencing Consortium"/>
            <person name="Eichinger L."/>
            <person name="Pachebat J.A."/>
            <person name="Glockner G."/>
            <person name="Rajandream M.A."/>
            <person name="Sucgang R."/>
            <person name="Berriman M."/>
            <person name="Song J."/>
            <person name="Olsen R."/>
            <person name="Szafranski K."/>
            <person name="Xu Q."/>
            <person name="Tunggal B."/>
            <person name="Kummerfeld S."/>
            <person name="Madera M."/>
            <person name="Konfortov B.A."/>
            <person name="Rivero F."/>
            <person name="Bankier A.T."/>
            <person name="Lehmann R."/>
            <person name="Hamlin N."/>
            <person name="Davies R."/>
            <person name="Gaudet P."/>
            <person name="Fey P."/>
            <person name="Pilcher K."/>
            <person name="Chen G."/>
            <person name="Saunders D."/>
            <person name="Sodergren E."/>
            <person name="Davis P."/>
            <person name="Kerhornou A."/>
            <person name="Nie X."/>
            <person name="Hall N."/>
            <person name="Anjard C."/>
            <person name="Hemphill L."/>
            <person name="Bason N."/>
            <person name="Farbrother P."/>
            <person name="Desany B."/>
            <person name="Just E."/>
            <person name="Morio T."/>
            <person name="Rost R."/>
            <person name="Churcher C."/>
            <person name="Cooper J."/>
            <person name="Haydock S."/>
            <person name="van Driessche N."/>
            <person name="Cronin A."/>
            <person name="Goodhead I."/>
            <person name="Muzny D."/>
            <person name="Mourier T."/>
            <person name="Pain A."/>
            <person name="Lu M."/>
            <person name="Harper D."/>
            <person name="Lindsay R."/>
            <person name="Hauser H."/>
            <person name="James K."/>
            <person name="Quiles M."/>
            <person name="Madan Babu M."/>
            <person name="Saito T."/>
            <person name="Buchrieser C."/>
            <person name="Wardroper A."/>
            <person name="Felder M."/>
            <person name="Thangavelu M."/>
            <person name="Johnson D."/>
            <person name="Knights A."/>
            <person name="Loulseged H."/>
            <person name="Mungall K."/>
            <person name="Oliver K."/>
            <person name="Price C."/>
            <person name="Quail M.A."/>
            <person name="Urushihara H."/>
            <person name="Hernandez J."/>
            <person name="Rabbinowitsch E."/>
            <person name="Steffen D."/>
            <person name="Sanders M."/>
            <person name="Ma J."/>
            <person name="Kohara Y."/>
            <person name="Sharp S."/>
            <person name="Simmonds M."/>
            <person name="Spiegler S."/>
            <person name="Tivey A."/>
            <person name="Sugano S."/>
            <person name="White B."/>
            <person name="Walker D."/>
            <person name="Woodward J."/>
            <person name="Winckler T."/>
            <person name="Tanaka Y."/>
            <person name="Shaulsky G."/>
            <person name="Schleicher M."/>
            <person name="Weinstock G."/>
            <person name="Rosenthal A."/>
            <person name="Cox E.C."/>
            <person name="Chisholm R.L."/>
            <person name="Gibbs R."/>
            <person name="Loomis W.F."/>
            <person name="Platzer M."/>
            <person name="Kay R.R."/>
            <person name="Williams J."/>
            <person name="Dear P.H."/>
            <person name="Noegel A.A."/>
            <person name="Barrell B."/>
            <person name="Kuspa A."/>
        </authorList>
    </citation>
    <scope>NUCLEOTIDE SEQUENCE [LARGE SCALE GENOMIC DNA]</scope>
    <source>
        <strain evidence="2 3">AX4</strain>
    </source>
</reference>
<keyword evidence="1" id="KW-0812">Transmembrane</keyword>
<dbReference type="EMBL" id="AAFI02000005">
    <property type="protein sequence ID" value="EAL72632.1"/>
    <property type="molecule type" value="Genomic_DNA"/>
</dbReference>
<protein>
    <submittedName>
        <fullName evidence="2">Uncharacterized protein</fullName>
    </submittedName>
</protein>
<dbReference type="GO" id="GO:0016020">
    <property type="term" value="C:membrane"/>
    <property type="evidence" value="ECO:0007669"/>
    <property type="project" value="InterPro"/>
</dbReference>
<gene>
    <name evidence="2" type="ORF">DDB_G0270564</name>
</gene>
<accession>Q55DP5</accession>
<dbReference type="InterPro" id="IPR027417">
    <property type="entry name" value="P-loop_NTPase"/>
</dbReference>
<evidence type="ECO:0000313" key="3">
    <source>
        <dbReference type="Proteomes" id="UP000002195"/>
    </source>
</evidence>
<dbReference type="SUPFAM" id="SSF52540">
    <property type="entry name" value="P-loop containing nucleoside triphosphate hydrolases"/>
    <property type="match status" value="1"/>
</dbReference>
<dbReference type="HOGENOM" id="CLU_032094_0_0_1"/>
<dbReference type="PhylomeDB" id="Q55DP5"/>
<dbReference type="Pfam" id="PF03567">
    <property type="entry name" value="Sulfotransfer_2"/>
    <property type="match status" value="1"/>
</dbReference>
<dbReference type="VEuPathDB" id="AmoebaDB:DDB_G0270564"/>
<comment type="caution">
    <text evidence="2">The sequence shown here is derived from an EMBL/GenBank/DDBJ whole genome shotgun (WGS) entry which is preliminary data.</text>
</comment>
<name>Q55DP5_DICDI</name>
<dbReference type="GO" id="GO:0005794">
    <property type="term" value="C:Golgi apparatus"/>
    <property type="evidence" value="ECO:0000318"/>
    <property type="project" value="GO_Central"/>
</dbReference>
<dbReference type="AlphaFoldDB" id="Q55DP5"/>
<dbReference type="InterPro" id="IPR053259">
    <property type="entry name" value="Golvesin-related_Golgi"/>
</dbReference>
<dbReference type="KEGG" id="ddi:DDB_G0270564"/>
<dbReference type="PaxDb" id="44689-DDB0201768"/>
<dbReference type="eggNOG" id="ENOG502SF5A">
    <property type="taxonomic scope" value="Eukaryota"/>
</dbReference>
<keyword evidence="1" id="KW-1133">Transmembrane helix</keyword>
<evidence type="ECO:0000256" key="1">
    <source>
        <dbReference type="SAM" id="Phobius"/>
    </source>
</evidence>
<organism evidence="2 3">
    <name type="scientific">Dictyostelium discoideum</name>
    <name type="common">Social amoeba</name>
    <dbReference type="NCBI Taxonomy" id="44689"/>
    <lineage>
        <taxon>Eukaryota</taxon>
        <taxon>Amoebozoa</taxon>
        <taxon>Evosea</taxon>
        <taxon>Eumycetozoa</taxon>
        <taxon>Dictyostelia</taxon>
        <taxon>Dictyosteliales</taxon>
        <taxon>Dictyosteliaceae</taxon>
        <taxon>Dictyostelium</taxon>
    </lineage>
</organism>
<dbReference type="FunCoup" id="Q55DP5">
    <property type="interactions" value="2"/>
</dbReference>
<dbReference type="Proteomes" id="UP000002195">
    <property type="component" value="Unassembled WGS sequence"/>
</dbReference>
<dbReference type="GO" id="GO:0008146">
    <property type="term" value="F:sulfotransferase activity"/>
    <property type="evidence" value="ECO:0007669"/>
    <property type="project" value="InterPro"/>
</dbReference>
<evidence type="ECO:0000313" key="2">
    <source>
        <dbReference type="EMBL" id="EAL72632.1"/>
    </source>
</evidence>
<dbReference type="PANTHER" id="PTHR32301:SF8">
    <property type="entry name" value="SULFOTRANSFERASE DOMAIN-CONTAINING PROTEIN"/>
    <property type="match status" value="1"/>
</dbReference>
<dbReference type="PANTHER" id="PTHR32301">
    <property type="entry name" value="COUNTIN RECEPTOR CNR3-RELATED"/>
    <property type="match status" value="1"/>
</dbReference>
<dbReference type="InterPro" id="IPR005331">
    <property type="entry name" value="Sulfotransferase"/>
</dbReference>
<dbReference type="Gene3D" id="3.40.50.300">
    <property type="entry name" value="P-loop containing nucleotide triphosphate hydrolases"/>
    <property type="match status" value="1"/>
</dbReference>
<dbReference type="InParanoid" id="Q55DP5"/>
<dbReference type="GeneID" id="8617036"/>
<sequence length="460" mass="54979">MFKLNFLRFILLILILASTFYLLIIINQNNKITKLKNQTKDIKLSIPSIQKQQPQQKEIIISQNSCENNQYFLNNGDIKNHYGFKDEISLLNYFLTYKNYYDIEDYNNKIYINQTKYILFKYPKPKLIKKFSNFTPTIQETDININNLIISENVTDEYKLIYNKKYHKLVLKRIQANLCEEFFDNYWRDFYKSKYSLDHGIVPFTPPRLSLPLNITRPLLTTPILYLHIPKCAGHTSYLLFENFFKGKGVIQLWSHPSPDMYYDVSKASNIILGHYHYGIHKILPEKFKNTYSYMTMLRDPVDRVISHYYYHRNNAYDPEYLLAKTSTFSEWLDRSPRASNEMTRFLSGLTKDEEFKPTDETFHMALYHLRSMKFVGITERFKETIALLKFYVGIENHRIREKQNAAKINHPDVPFYIIEAIKKRNNFDILLYEEALKMFERQIDIVGRDNFNNQLNKIL</sequence>
<dbReference type="SMR" id="Q55DP5"/>
<keyword evidence="1" id="KW-0472">Membrane</keyword>
<feature type="transmembrane region" description="Helical" evidence="1">
    <location>
        <begin position="6"/>
        <end position="26"/>
    </location>
</feature>
<dbReference type="dictyBase" id="DDB_G0270564"/>
<keyword evidence="3" id="KW-1185">Reference proteome</keyword>
<proteinExistence type="predicted"/>
<dbReference type="RefSeq" id="XP_646086.1">
    <property type="nucleotide sequence ID" value="XM_640994.1"/>
</dbReference>